<reference evidence="1" key="1">
    <citation type="submission" date="2024-03" db="EMBL/GenBank/DDBJ databases">
        <title>Novel Streptomyces species of biotechnological and ecological value are a feature of Machair soil.</title>
        <authorList>
            <person name="Prole J.R."/>
            <person name="Goodfellow M."/>
            <person name="Allenby N."/>
            <person name="Ward A.C."/>
        </authorList>
    </citation>
    <scope>NUCLEOTIDE SEQUENCE</scope>
    <source>
        <strain evidence="1">MS1.AVA.4</strain>
    </source>
</reference>
<gene>
    <name evidence="1" type="ORF">WKI58_17665</name>
</gene>
<evidence type="ECO:0000313" key="1">
    <source>
        <dbReference type="EMBL" id="MEJ8658323.1"/>
    </source>
</evidence>
<accession>A0ACC6QJB3</accession>
<proteinExistence type="predicted"/>
<organism evidence="1 2">
    <name type="scientific">Streptomyces pratisoli</name>
    <dbReference type="NCBI Taxonomy" id="3139917"/>
    <lineage>
        <taxon>Bacteria</taxon>
        <taxon>Bacillati</taxon>
        <taxon>Actinomycetota</taxon>
        <taxon>Actinomycetes</taxon>
        <taxon>Kitasatosporales</taxon>
        <taxon>Streptomycetaceae</taxon>
        <taxon>Streptomyces</taxon>
    </lineage>
</organism>
<sequence length="464" mass="46525">MTIRRILATAVAAAVTTPAVLLCATPALADAKPATSATSATAEAGRAHADKLRADTRADKVRSGRDAGRQRAGTPSIEELEKAAAQAQKAYDAAVAAENTAREAMEAALSKDSPLAVAERAAAKDAADAAIARTNADKTLADAEAALAALPETATAEERAAAEKAVADAKTAAQAAATAKIAADEKAAKAVTALNDARVASVQEWSKANQALKDAKKAKEAAEKALADALEVEPVPCDAENRLTTTLTGLPAKVVAGSTVGLKLRVTNGTDRTLDEVWPYVYFHGVEKGGYEPIDDYMHLQWSSAVQDWTDAGEDYTAGVVTSLKAGGHAEIKLRLKVDAEAPAAAGVAFIAADYLNNDGSCGGSPDVDAYDFEGAAAGSSPAPSATSGTAGGTGTQTQTTSTQPLSTTTGTLASTGSSSALPQLAGAAGAAMALGAGAVILVRRRQTPAVVSAGSAGSPGSAS</sequence>
<dbReference type="Proteomes" id="UP001375539">
    <property type="component" value="Unassembled WGS sequence"/>
</dbReference>
<comment type="caution">
    <text evidence="1">The sequence shown here is derived from an EMBL/GenBank/DDBJ whole genome shotgun (WGS) entry which is preliminary data.</text>
</comment>
<name>A0ACC6QJB3_9ACTN</name>
<dbReference type="EMBL" id="JBBKAI010000002">
    <property type="protein sequence ID" value="MEJ8658323.1"/>
    <property type="molecule type" value="Genomic_DNA"/>
</dbReference>
<keyword evidence="2" id="KW-1185">Reference proteome</keyword>
<protein>
    <submittedName>
        <fullName evidence="1">LAETG motif-containing sortase-dependent surface protein</fullName>
    </submittedName>
</protein>
<evidence type="ECO:0000313" key="2">
    <source>
        <dbReference type="Proteomes" id="UP001375539"/>
    </source>
</evidence>